<dbReference type="EMBL" id="LC625835">
    <property type="protein sequence ID" value="BCU03259.1"/>
    <property type="molecule type" value="Genomic_DNA"/>
</dbReference>
<feature type="compositionally biased region" description="Polar residues" evidence="1">
    <location>
        <begin position="30"/>
        <end position="41"/>
    </location>
</feature>
<feature type="region of interest" description="Disordered" evidence="1">
    <location>
        <begin position="1"/>
        <end position="41"/>
    </location>
</feature>
<proteinExistence type="predicted"/>
<evidence type="ECO:0000313" key="4">
    <source>
        <dbReference type="Proteomes" id="UP001253637"/>
    </source>
</evidence>
<evidence type="ECO:0000256" key="1">
    <source>
        <dbReference type="SAM" id="MobiDB-lite"/>
    </source>
</evidence>
<evidence type="ECO:0000256" key="2">
    <source>
        <dbReference type="SAM" id="Phobius"/>
    </source>
</evidence>
<protein>
    <submittedName>
        <fullName evidence="3">Uncharacterized protein</fullName>
    </submittedName>
</protein>
<keyword evidence="2" id="KW-0812">Transmembrane</keyword>
<sequence>MRRLLDKQRTAKAKKTKGQRKSGEPFRSAAVQQMRSRQNTKGAEEVGVASLLFLKKKVWFFLYFLWLVLVWSKMGPFF</sequence>
<organism evidence="3 4">
    <name type="scientific">Pandoravirus japonicus</name>
    <dbReference type="NCBI Taxonomy" id="2823154"/>
    <lineage>
        <taxon>Viruses</taxon>
        <taxon>Pandoravirus</taxon>
    </lineage>
</organism>
<evidence type="ECO:0000313" key="3">
    <source>
        <dbReference type="EMBL" id="BCU03259.1"/>
    </source>
</evidence>
<reference evidence="3" key="1">
    <citation type="submission" date="2021-04" db="EMBL/GenBank/DDBJ databases">
        <title>Draft Genome Sequence of Pandoravirus japonicus, Isolated from the Sabaishi River of Niigata, Japan.</title>
        <authorList>
            <person name="Hosokawa N."/>
            <person name="Takahashi H."/>
            <person name="Aoki K."/>
            <person name="Takemura M."/>
        </authorList>
    </citation>
    <scope>NUCLEOTIDE SEQUENCE</scope>
</reference>
<accession>A0A811BMI6</accession>
<keyword evidence="2" id="KW-0472">Membrane</keyword>
<feature type="transmembrane region" description="Helical" evidence="2">
    <location>
        <begin position="58"/>
        <end position="74"/>
    </location>
</feature>
<feature type="compositionally biased region" description="Basic residues" evidence="1">
    <location>
        <begin position="10"/>
        <end position="20"/>
    </location>
</feature>
<dbReference type="Proteomes" id="UP001253637">
    <property type="component" value="Segment"/>
</dbReference>
<keyword evidence="2" id="KW-1133">Transmembrane helix</keyword>
<name>A0A811BMI6_9VIRU</name>